<evidence type="ECO:0000256" key="4">
    <source>
        <dbReference type="ARBA" id="ARBA00022741"/>
    </source>
</evidence>
<dbReference type="InterPro" id="IPR005259">
    <property type="entry name" value="PriA"/>
</dbReference>
<feature type="binding site" evidence="12">
    <location>
        <position position="492"/>
    </location>
    <ligand>
        <name>Zn(2+)</name>
        <dbReference type="ChEBI" id="CHEBI:29105"/>
        <label>1</label>
    </ligand>
</feature>
<evidence type="ECO:0000256" key="3">
    <source>
        <dbReference type="ARBA" id="ARBA00022723"/>
    </source>
</evidence>
<dbReference type="Gene3D" id="3.40.50.300">
    <property type="entry name" value="P-loop containing nucleotide triphosphate hydrolases"/>
    <property type="match status" value="2"/>
</dbReference>
<feature type="binding site" evidence="12">
    <location>
        <position position="476"/>
    </location>
    <ligand>
        <name>Zn(2+)</name>
        <dbReference type="ChEBI" id="CHEBI:29105"/>
        <label>2</label>
    </ligand>
</feature>
<keyword evidence="16" id="KW-1185">Reference proteome</keyword>
<feature type="binding site" evidence="12">
    <location>
        <position position="489"/>
    </location>
    <ligand>
        <name>Zn(2+)</name>
        <dbReference type="ChEBI" id="CHEBI:29105"/>
        <label>1</label>
    </ligand>
</feature>
<evidence type="ECO:0000256" key="2">
    <source>
        <dbReference type="ARBA" id="ARBA00022705"/>
    </source>
</evidence>
<feature type="binding site" evidence="12">
    <location>
        <position position="450"/>
    </location>
    <ligand>
        <name>Zn(2+)</name>
        <dbReference type="ChEBI" id="CHEBI:29105"/>
        <label>1</label>
    </ligand>
</feature>
<evidence type="ECO:0000256" key="11">
    <source>
        <dbReference type="ARBA" id="ARBA00048988"/>
    </source>
</evidence>
<dbReference type="SMART" id="SM00490">
    <property type="entry name" value="HELICc"/>
    <property type="match status" value="1"/>
</dbReference>
<name>A0A6N7VZS8_9FIRM</name>
<dbReference type="CDD" id="cd18804">
    <property type="entry name" value="SF2_C_priA"/>
    <property type="match status" value="1"/>
</dbReference>
<keyword evidence="5 12" id="KW-0378">Hydrolase</keyword>
<dbReference type="RefSeq" id="WP_154464407.1">
    <property type="nucleotide sequence ID" value="NZ_JAXDZL010000105.1"/>
</dbReference>
<dbReference type="PANTHER" id="PTHR30580:SF0">
    <property type="entry name" value="PRIMOSOMAL PROTEIN N"/>
    <property type="match status" value="1"/>
</dbReference>
<dbReference type="GO" id="GO:0005524">
    <property type="term" value="F:ATP binding"/>
    <property type="evidence" value="ECO:0007669"/>
    <property type="project" value="UniProtKB-UniRule"/>
</dbReference>
<dbReference type="FunFam" id="3.40.50.300:FF:000489">
    <property type="entry name" value="Primosome assembly protein PriA"/>
    <property type="match status" value="1"/>
</dbReference>
<feature type="binding site" evidence="12">
    <location>
        <position position="479"/>
    </location>
    <ligand>
        <name>Zn(2+)</name>
        <dbReference type="ChEBI" id="CHEBI:29105"/>
        <label>2</label>
    </ligand>
</feature>
<keyword evidence="8 12" id="KW-0067">ATP-binding</keyword>
<dbReference type="PROSITE" id="PS51194">
    <property type="entry name" value="HELICASE_CTER"/>
    <property type="match status" value="1"/>
</dbReference>
<proteinExistence type="inferred from homology"/>
<dbReference type="GeneID" id="86053289"/>
<dbReference type="HAMAP" id="MF_00983">
    <property type="entry name" value="PriA"/>
    <property type="match status" value="1"/>
</dbReference>
<keyword evidence="1 12" id="KW-0639">Primosome</keyword>
<dbReference type="InterPro" id="IPR041236">
    <property type="entry name" value="PriA_C"/>
</dbReference>
<dbReference type="Pfam" id="PF18074">
    <property type="entry name" value="PriA_C"/>
    <property type="match status" value="1"/>
</dbReference>
<dbReference type="InterPro" id="IPR040498">
    <property type="entry name" value="PriA_CRR"/>
</dbReference>
<dbReference type="Pfam" id="PF00270">
    <property type="entry name" value="DEAD"/>
    <property type="match status" value="1"/>
</dbReference>
<accession>A0A6N7VZS8</accession>
<evidence type="ECO:0000259" key="13">
    <source>
        <dbReference type="PROSITE" id="PS51192"/>
    </source>
</evidence>
<dbReference type="SUPFAM" id="SSF52540">
    <property type="entry name" value="P-loop containing nucleoside triphosphate hydrolases"/>
    <property type="match status" value="1"/>
</dbReference>
<dbReference type="InterPro" id="IPR014001">
    <property type="entry name" value="Helicase_ATP-bd"/>
</dbReference>
<feature type="domain" description="Helicase C-terminal" evidence="14">
    <location>
        <begin position="484"/>
        <end position="642"/>
    </location>
</feature>
<dbReference type="InterPro" id="IPR001650">
    <property type="entry name" value="Helicase_C-like"/>
</dbReference>
<dbReference type="Pfam" id="PF00271">
    <property type="entry name" value="Helicase_C"/>
    <property type="match status" value="1"/>
</dbReference>
<evidence type="ECO:0000256" key="12">
    <source>
        <dbReference type="HAMAP-Rule" id="MF_00983"/>
    </source>
</evidence>
<dbReference type="InterPro" id="IPR011545">
    <property type="entry name" value="DEAD/DEAH_box_helicase_dom"/>
</dbReference>
<dbReference type="NCBIfam" id="TIGR00595">
    <property type="entry name" value="priA"/>
    <property type="match status" value="1"/>
</dbReference>
<comment type="subunit">
    <text evidence="12">Component of the replication restart primosome.</text>
</comment>
<keyword evidence="2 12" id="KW-0235">DNA replication</keyword>
<dbReference type="EMBL" id="VUMI01000012">
    <property type="protein sequence ID" value="MSS88521.1"/>
    <property type="molecule type" value="Genomic_DNA"/>
</dbReference>
<dbReference type="InterPro" id="IPR027417">
    <property type="entry name" value="P-loop_NTPase"/>
</dbReference>
<keyword evidence="4 12" id="KW-0547">Nucleotide-binding</keyword>
<dbReference type="GO" id="GO:0006270">
    <property type="term" value="P:DNA replication initiation"/>
    <property type="evidence" value="ECO:0007669"/>
    <property type="project" value="TreeGrafter"/>
</dbReference>
<dbReference type="GO" id="GO:1990077">
    <property type="term" value="C:primosome complex"/>
    <property type="evidence" value="ECO:0007669"/>
    <property type="project" value="UniProtKB-UniRule"/>
</dbReference>
<reference evidence="15 16" key="1">
    <citation type="submission" date="2019-08" db="EMBL/GenBank/DDBJ databases">
        <title>In-depth cultivation of the pig gut microbiome towards novel bacterial diversity and tailored functional studies.</title>
        <authorList>
            <person name="Wylensek D."/>
            <person name="Hitch T.C.A."/>
            <person name="Clavel T."/>
        </authorList>
    </citation>
    <scope>NUCLEOTIDE SEQUENCE [LARGE SCALE GENOMIC DNA]</scope>
    <source>
        <strain evidence="15 16">WCA-389-WT-23B</strain>
    </source>
</reference>
<dbReference type="Proteomes" id="UP000436047">
    <property type="component" value="Unassembled WGS sequence"/>
</dbReference>
<keyword evidence="9 12" id="KW-0238">DNA-binding</keyword>
<feature type="binding site" evidence="12">
    <location>
        <position position="453"/>
    </location>
    <ligand>
        <name>Zn(2+)</name>
        <dbReference type="ChEBI" id="CHEBI:29105"/>
        <label>1</label>
    </ligand>
</feature>
<comment type="catalytic activity">
    <reaction evidence="12">
        <text>Couples ATP hydrolysis with the unwinding of duplex DNA by translocating in the 3'-5' direction.</text>
        <dbReference type="EC" id="5.6.2.4"/>
    </reaction>
</comment>
<dbReference type="PANTHER" id="PTHR30580">
    <property type="entry name" value="PRIMOSOMAL PROTEIN N"/>
    <property type="match status" value="1"/>
</dbReference>
<evidence type="ECO:0000256" key="5">
    <source>
        <dbReference type="ARBA" id="ARBA00022801"/>
    </source>
</evidence>
<comment type="cofactor">
    <cofactor evidence="12">
        <name>Zn(2+)</name>
        <dbReference type="ChEBI" id="CHEBI:29105"/>
    </cofactor>
    <text evidence="12">Binds 2 zinc ions per subunit.</text>
</comment>
<comment type="function">
    <text evidence="12">Initiates the restart of stalled replication forks, which reloads the replicative helicase on sites other than the origin of replication. Recognizes and binds to abandoned replication forks and remodels them to uncover a helicase loading site. Promotes assembly of the primosome at these replication forks.</text>
</comment>
<keyword evidence="10 12" id="KW-0413">Isomerase</keyword>
<dbReference type="Pfam" id="PF17764">
    <property type="entry name" value="PriA_3primeBD"/>
    <property type="match status" value="1"/>
</dbReference>
<evidence type="ECO:0000256" key="7">
    <source>
        <dbReference type="ARBA" id="ARBA00022833"/>
    </source>
</evidence>
<comment type="similarity">
    <text evidence="12">Belongs to the helicase family. PriA subfamily.</text>
</comment>
<comment type="catalytic activity">
    <reaction evidence="11 12">
        <text>ATP + H2O = ADP + phosphate + H(+)</text>
        <dbReference type="Rhea" id="RHEA:13065"/>
        <dbReference type="ChEBI" id="CHEBI:15377"/>
        <dbReference type="ChEBI" id="CHEBI:15378"/>
        <dbReference type="ChEBI" id="CHEBI:30616"/>
        <dbReference type="ChEBI" id="CHEBI:43474"/>
        <dbReference type="ChEBI" id="CHEBI:456216"/>
        <dbReference type="EC" id="5.6.2.4"/>
    </reaction>
</comment>
<dbReference type="SMART" id="SM00487">
    <property type="entry name" value="DEXDc"/>
    <property type="match status" value="1"/>
</dbReference>
<dbReference type="Pfam" id="PF18319">
    <property type="entry name" value="Zn_ribbon_PriA"/>
    <property type="match status" value="1"/>
</dbReference>
<evidence type="ECO:0000313" key="15">
    <source>
        <dbReference type="EMBL" id="MSS88521.1"/>
    </source>
</evidence>
<keyword evidence="6 12" id="KW-0347">Helicase</keyword>
<dbReference type="CDD" id="cd17929">
    <property type="entry name" value="DEXHc_priA"/>
    <property type="match status" value="1"/>
</dbReference>
<dbReference type="AlphaFoldDB" id="A0A6N7VZS8"/>
<evidence type="ECO:0000259" key="14">
    <source>
        <dbReference type="PROSITE" id="PS51194"/>
    </source>
</evidence>
<evidence type="ECO:0000256" key="8">
    <source>
        <dbReference type="ARBA" id="ARBA00022840"/>
    </source>
</evidence>
<dbReference type="InterPro" id="IPR041222">
    <property type="entry name" value="PriA_3primeBD"/>
</dbReference>
<dbReference type="GO" id="GO:0006310">
    <property type="term" value="P:DNA recombination"/>
    <property type="evidence" value="ECO:0007669"/>
    <property type="project" value="InterPro"/>
</dbReference>
<gene>
    <name evidence="12 15" type="primary">priA</name>
    <name evidence="15" type="ORF">FYJ45_09495</name>
</gene>
<keyword evidence="3 12" id="KW-0479">Metal-binding</keyword>
<comment type="caution">
    <text evidence="15">The sequence shown here is derived from an EMBL/GenBank/DDBJ whole genome shotgun (WGS) entry which is preliminary data.</text>
</comment>
<keyword evidence="7 12" id="KW-0862">Zinc</keyword>
<protein>
    <recommendedName>
        <fullName evidence="12">Replication restart protein PriA</fullName>
    </recommendedName>
    <alternativeName>
        <fullName evidence="12">ATP-dependent DNA helicase PriA</fullName>
        <ecNumber evidence="12">5.6.2.4</ecNumber>
    </alternativeName>
    <alternativeName>
        <fullName evidence="12">DNA 3'-5' helicase PriA</fullName>
    </alternativeName>
</protein>
<sequence length="746" mass="84694">MQGRFANIIVDISHEKVDRPFQYRIPEALLGLPEPGMKVRIPFGSGNKLRTGYIIEITDEPEFDVSRLKEIDSVIEEGVQVESRLIRLAFWMKEHYGSTMINALKTVLPVRQKLKQQEKKEICLRVGKEEARAEMLQCERKHQGAKARVLRELIAEERLPQTLVARKLNISPSTFRSLQEAGLIAINSVPYYRNPVKLDAQREAGHRLSERQQFVVDSVLKDYDDGIRQTYLLRGITGSGKTEVYMELIAQMIQRGRQAVMLIPEIALTYQTVLRFYKRFGDRVSVMNSTLSPGEKYDQCERARKGEIDVIIGPRSALFTPFPDIGIIIIDEEHENSYKSETMPKYHARETAEELAALHGASVFLGSATPSLESFYRAKQGKYKLFTLNERLTGGVLPTVYVEDLRQELKNGNRSIFSKRLQSLLEDRLERGEQSMLFLNRRGYAGFVSCRMCGHVMKCPHCDVSLSEHRNGTLVCHYCGFTQPAVKLCPECGSKYILGFRAGTEQIEEQLHKLYPDKKVLRMDADTTKTKDSYEKILSAFSAGEADILVGTQMIVKGHDFPNVTLMGILAADMSLSVNDYRAGERTFQLLTQAAGRAGRGTRPGEVVIQTYQPEHYSILHAAAQDYEGFYEEEILYRQMLSYPPVSHILAVQVTSAAQEGGEVLAGQLKRLCVGAPEGRVEKTIIIGPAPAFIGRINDIFRYVLYVKNPDYEVLIRLKNRMEHFLKEEDRKDESVQFDFDPMSSF</sequence>
<dbReference type="GO" id="GO:0016787">
    <property type="term" value="F:hydrolase activity"/>
    <property type="evidence" value="ECO:0007669"/>
    <property type="project" value="UniProtKB-KW"/>
</dbReference>
<feature type="domain" description="Helicase ATP-binding" evidence="13">
    <location>
        <begin position="222"/>
        <end position="388"/>
    </location>
</feature>
<dbReference type="GO" id="GO:0003677">
    <property type="term" value="F:DNA binding"/>
    <property type="evidence" value="ECO:0007669"/>
    <property type="project" value="UniProtKB-UniRule"/>
</dbReference>
<feature type="binding site" evidence="12">
    <location>
        <position position="462"/>
    </location>
    <ligand>
        <name>Zn(2+)</name>
        <dbReference type="ChEBI" id="CHEBI:29105"/>
        <label>2</label>
    </ligand>
</feature>
<organism evidence="15 16">
    <name type="scientific">Eisenbergiella porci</name>
    <dbReference type="NCBI Taxonomy" id="2652274"/>
    <lineage>
        <taxon>Bacteria</taxon>
        <taxon>Bacillati</taxon>
        <taxon>Bacillota</taxon>
        <taxon>Clostridia</taxon>
        <taxon>Lachnospirales</taxon>
        <taxon>Lachnospiraceae</taxon>
        <taxon>Eisenbergiella</taxon>
    </lineage>
</organism>
<dbReference type="GO" id="GO:0043138">
    <property type="term" value="F:3'-5' DNA helicase activity"/>
    <property type="evidence" value="ECO:0007669"/>
    <property type="project" value="UniProtKB-EC"/>
</dbReference>
<dbReference type="GO" id="GO:0008270">
    <property type="term" value="F:zinc ion binding"/>
    <property type="evidence" value="ECO:0007669"/>
    <property type="project" value="UniProtKB-UniRule"/>
</dbReference>
<evidence type="ECO:0000256" key="1">
    <source>
        <dbReference type="ARBA" id="ARBA00022515"/>
    </source>
</evidence>
<evidence type="ECO:0000256" key="10">
    <source>
        <dbReference type="ARBA" id="ARBA00023235"/>
    </source>
</evidence>
<dbReference type="GO" id="GO:0006302">
    <property type="term" value="P:double-strand break repair"/>
    <property type="evidence" value="ECO:0007669"/>
    <property type="project" value="InterPro"/>
</dbReference>
<feature type="binding site" evidence="12">
    <location>
        <position position="459"/>
    </location>
    <ligand>
        <name>Zn(2+)</name>
        <dbReference type="ChEBI" id="CHEBI:29105"/>
        <label>2</label>
    </ligand>
</feature>
<dbReference type="PROSITE" id="PS51192">
    <property type="entry name" value="HELICASE_ATP_BIND_1"/>
    <property type="match status" value="1"/>
</dbReference>
<dbReference type="EC" id="5.6.2.4" evidence="12"/>
<dbReference type="InterPro" id="IPR042115">
    <property type="entry name" value="PriA_3primeBD_sf"/>
</dbReference>
<evidence type="ECO:0000313" key="16">
    <source>
        <dbReference type="Proteomes" id="UP000436047"/>
    </source>
</evidence>
<dbReference type="Gene3D" id="3.40.1440.60">
    <property type="entry name" value="PriA, 3(prime) DNA-binding domain"/>
    <property type="match status" value="1"/>
</dbReference>
<dbReference type="GO" id="GO:0006269">
    <property type="term" value="P:DNA replication, synthesis of primer"/>
    <property type="evidence" value="ECO:0007669"/>
    <property type="project" value="UniProtKB-KW"/>
</dbReference>
<evidence type="ECO:0000256" key="6">
    <source>
        <dbReference type="ARBA" id="ARBA00022806"/>
    </source>
</evidence>
<evidence type="ECO:0000256" key="9">
    <source>
        <dbReference type="ARBA" id="ARBA00023125"/>
    </source>
</evidence>